<evidence type="ECO:0000256" key="7">
    <source>
        <dbReference type="ARBA" id="ARBA00022989"/>
    </source>
</evidence>
<dbReference type="GO" id="GO:1902181">
    <property type="term" value="P:verruculogen biosynthetic process"/>
    <property type="evidence" value="ECO:0007669"/>
    <property type="project" value="UniProtKB-ARBA"/>
</dbReference>
<dbReference type="STRING" id="5539.A0A3E2H5H7"/>
<dbReference type="Proteomes" id="UP000258309">
    <property type="component" value="Unassembled WGS sequence"/>
</dbReference>
<comment type="cofactor">
    <cofactor evidence="1 12">
        <name>heme</name>
        <dbReference type="ChEBI" id="CHEBI:30413"/>
    </cofactor>
</comment>
<evidence type="ECO:0000256" key="3">
    <source>
        <dbReference type="ARBA" id="ARBA00010617"/>
    </source>
</evidence>
<keyword evidence="10 13" id="KW-0503">Monooxygenase</keyword>
<proteinExistence type="inferred from homology"/>
<dbReference type="GO" id="GO:0005506">
    <property type="term" value="F:iron ion binding"/>
    <property type="evidence" value="ECO:0007669"/>
    <property type="project" value="InterPro"/>
</dbReference>
<keyword evidence="15" id="KW-1185">Reference proteome</keyword>
<dbReference type="AlphaFoldDB" id="A0A3E2H5H7"/>
<feature type="non-terminal residue" evidence="14">
    <location>
        <position position="1"/>
    </location>
</feature>
<dbReference type="PROSITE" id="PS00086">
    <property type="entry name" value="CYTOCHROME_P450"/>
    <property type="match status" value="1"/>
</dbReference>
<dbReference type="InterPro" id="IPR017972">
    <property type="entry name" value="Cyt_P450_CS"/>
</dbReference>
<evidence type="ECO:0000256" key="6">
    <source>
        <dbReference type="ARBA" id="ARBA00022723"/>
    </source>
</evidence>
<dbReference type="GO" id="GO:0016705">
    <property type="term" value="F:oxidoreductase activity, acting on paired donors, with incorporation or reduction of molecular oxygen"/>
    <property type="evidence" value="ECO:0007669"/>
    <property type="project" value="InterPro"/>
</dbReference>
<evidence type="ECO:0000313" key="14">
    <source>
        <dbReference type="EMBL" id="RFU28638.1"/>
    </source>
</evidence>
<dbReference type="EMBL" id="NCSJ02000156">
    <property type="protein sequence ID" value="RFU28638.1"/>
    <property type="molecule type" value="Genomic_DNA"/>
</dbReference>
<feature type="binding site" description="axial binding residue" evidence="12">
    <location>
        <position position="396"/>
    </location>
    <ligand>
        <name>heme</name>
        <dbReference type="ChEBI" id="CHEBI:30413"/>
    </ligand>
    <ligandPart>
        <name>Fe</name>
        <dbReference type="ChEBI" id="CHEBI:18248"/>
    </ligandPart>
</feature>
<dbReference type="PANTHER" id="PTHR24305:SF237">
    <property type="entry name" value="CYTOCHROME P450 MONOOXYGENASE ATNE-RELATED"/>
    <property type="match status" value="1"/>
</dbReference>
<dbReference type="PANTHER" id="PTHR24305">
    <property type="entry name" value="CYTOCHROME P450"/>
    <property type="match status" value="1"/>
</dbReference>
<evidence type="ECO:0008006" key="16">
    <source>
        <dbReference type="Google" id="ProtNLM"/>
    </source>
</evidence>
<dbReference type="GO" id="GO:0004497">
    <property type="term" value="F:monooxygenase activity"/>
    <property type="evidence" value="ECO:0007669"/>
    <property type="project" value="UniProtKB-KW"/>
</dbReference>
<evidence type="ECO:0000256" key="11">
    <source>
        <dbReference type="ARBA" id="ARBA00023136"/>
    </source>
</evidence>
<keyword evidence="4 12" id="KW-0349">Heme</keyword>
<comment type="caution">
    <text evidence="14">The sequence shown here is derived from an EMBL/GenBank/DDBJ whole genome shotgun (WGS) entry which is preliminary data.</text>
</comment>
<dbReference type="SUPFAM" id="SSF48264">
    <property type="entry name" value="Cytochrome P450"/>
    <property type="match status" value="1"/>
</dbReference>
<evidence type="ECO:0000256" key="8">
    <source>
        <dbReference type="ARBA" id="ARBA00023002"/>
    </source>
</evidence>
<evidence type="ECO:0000256" key="4">
    <source>
        <dbReference type="ARBA" id="ARBA00022617"/>
    </source>
</evidence>
<dbReference type="InterPro" id="IPR002401">
    <property type="entry name" value="Cyt_P450_E_grp-I"/>
</dbReference>
<keyword evidence="7" id="KW-1133">Transmembrane helix</keyword>
<keyword evidence="5" id="KW-0812">Transmembrane</keyword>
<dbReference type="InterPro" id="IPR050121">
    <property type="entry name" value="Cytochrome_P450_monoxygenase"/>
</dbReference>
<evidence type="ECO:0000256" key="10">
    <source>
        <dbReference type="ARBA" id="ARBA00023033"/>
    </source>
</evidence>
<gene>
    <name evidence="14" type="ORF">B7463_g7707</name>
</gene>
<keyword evidence="6 12" id="KW-0479">Metal-binding</keyword>
<dbReference type="InterPro" id="IPR036396">
    <property type="entry name" value="Cyt_P450_sf"/>
</dbReference>
<keyword evidence="8 13" id="KW-0560">Oxidoreductase</keyword>
<dbReference type="Gene3D" id="1.10.630.10">
    <property type="entry name" value="Cytochrome P450"/>
    <property type="match status" value="1"/>
</dbReference>
<evidence type="ECO:0000256" key="9">
    <source>
        <dbReference type="ARBA" id="ARBA00023004"/>
    </source>
</evidence>
<evidence type="ECO:0000256" key="12">
    <source>
        <dbReference type="PIRSR" id="PIRSR602401-1"/>
    </source>
</evidence>
<evidence type="ECO:0000256" key="1">
    <source>
        <dbReference type="ARBA" id="ARBA00001971"/>
    </source>
</evidence>
<name>A0A3E2H5H7_SCYLI</name>
<dbReference type="Pfam" id="PF00067">
    <property type="entry name" value="p450"/>
    <property type="match status" value="1"/>
</dbReference>
<evidence type="ECO:0000256" key="2">
    <source>
        <dbReference type="ARBA" id="ARBA00004370"/>
    </source>
</evidence>
<organism evidence="14 15">
    <name type="scientific">Scytalidium lignicola</name>
    <name type="common">Hyphomycete</name>
    <dbReference type="NCBI Taxonomy" id="5539"/>
    <lineage>
        <taxon>Eukaryota</taxon>
        <taxon>Fungi</taxon>
        <taxon>Dikarya</taxon>
        <taxon>Ascomycota</taxon>
        <taxon>Pezizomycotina</taxon>
        <taxon>Leotiomycetes</taxon>
        <taxon>Leotiomycetes incertae sedis</taxon>
        <taxon>Scytalidium</taxon>
    </lineage>
</organism>
<dbReference type="InterPro" id="IPR001128">
    <property type="entry name" value="Cyt_P450"/>
</dbReference>
<comment type="similarity">
    <text evidence="3 13">Belongs to the cytochrome P450 family.</text>
</comment>
<accession>A0A3E2H5H7</accession>
<keyword evidence="9 12" id="KW-0408">Iron</keyword>
<dbReference type="GO" id="GO:0020037">
    <property type="term" value="F:heme binding"/>
    <property type="evidence" value="ECO:0007669"/>
    <property type="project" value="InterPro"/>
</dbReference>
<dbReference type="GO" id="GO:0016020">
    <property type="term" value="C:membrane"/>
    <property type="evidence" value="ECO:0007669"/>
    <property type="project" value="UniProtKB-SubCell"/>
</dbReference>
<dbReference type="OrthoDB" id="1470350at2759"/>
<dbReference type="CDD" id="cd11061">
    <property type="entry name" value="CYP67-like"/>
    <property type="match status" value="1"/>
</dbReference>
<protein>
    <recommendedName>
        <fullName evidence="16">Cytochrome P450</fullName>
    </recommendedName>
</protein>
<reference evidence="14 15" key="1">
    <citation type="submission" date="2018-05" db="EMBL/GenBank/DDBJ databases">
        <title>Draft genome sequence of Scytalidium lignicola DSM 105466, a ubiquitous saprotrophic fungus.</title>
        <authorList>
            <person name="Buettner E."/>
            <person name="Gebauer A.M."/>
            <person name="Hofrichter M."/>
            <person name="Liers C."/>
            <person name="Kellner H."/>
        </authorList>
    </citation>
    <scope>NUCLEOTIDE SEQUENCE [LARGE SCALE GENOMIC DNA]</scope>
    <source>
        <strain evidence="14 15">DSM 105466</strain>
    </source>
</reference>
<keyword evidence="11" id="KW-0472">Membrane</keyword>
<dbReference type="OMA" id="DMMRCHE"/>
<dbReference type="PRINTS" id="PR00385">
    <property type="entry name" value="P450"/>
</dbReference>
<evidence type="ECO:0000256" key="5">
    <source>
        <dbReference type="ARBA" id="ARBA00022692"/>
    </source>
</evidence>
<sequence>MFFATIFSRVGLMFLLTSLLSYVWDFVRYSPNRLAVNTATGLHDIYTHEKNVKKSKGYNAMVHRSHNTLTMFDKKEHGRRRRLISQGFSDAALRQYQGAIMTHVMKFCSCLCQNDSSKADSKGSEWSSPKNMARWNNYLAFDIMADVILGQKYNLLDDSSNRFVVEAIENSNVRVGVLIQAPEISIFRLDKWLFRDAIKARNLFIKFVNRFLRERMSQSGSGTKDVFSILITAKDPQTGEGFRLAEIGSESTTLMVAGSDTSSTTLAGLFFYLTRYPEVYAKVTEEVRMTFSSVDEISLGSKLTSCTYLRACIDEVLRLSPPVGSALWREVRPGGAVVDGHFIPAGCDVGTPIYSIHHNASYYPDPFTFLPERWLGDGAKLAQSAYTPFSLGPRGCIGKGFALVELQLAMATVLWKLDFRVAPGPDGRAGEGTSSSASPWRRREKELQLYDHITGAKRGPLLQFRERTAA</sequence>
<evidence type="ECO:0000256" key="13">
    <source>
        <dbReference type="RuleBase" id="RU000461"/>
    </source>
</evidence>
<comment type="subcellular location">
    <subcellularLocation>
        <location evidence="2">Membrane</location>
    </subcellularLocation>
</comment>
<evidence type="ECO:0000313" key="15">
    <source>
        <dbReference type="Proteomes" id="UP000258309"/>
    </source>
</evidence>
<dbReference type="FunFam" id="1.10.630.10:FF:000063">
    <property type="entry name" value="Cytochrome P450 monooxygenase"/>
    <property type="match status" value="1"/>
</dbReference>
<feature type="non-terminal residue" evidence="14">
    <location>
        <position position="470"/>
    </location>
</feature>
<dbReference type="PRINTS" id="PR00463">
    <property type="entry name" value="EP450I"/>
</dbReference>